<dbReference type="InterPro" id="IPR045035">
    <property type="entry name" value="YSL-like"/>
</dbReference>
<evidence type="ECO:0000256" key="6">
    <source>
        <dbReference type="ARBA" id="ARBA00023136"/>
    </source>
</evidence>
<dbReference type="EMBL" id="JARPOI010000002">
    <property type="protein sequence ID" value="KAJ9186836.1"/>
    <property type="molecule type" value="Genomic_DNA"/>
</dbReference>
<accession>A0ABQ9N3J5</accession>
<evidence type="ECO:0000313" key="8">
    <source>
        <dbReference type="EMBL" id="KAJ9186836.1"/>
    </source>
</evidence>
<sequence>MSKLVAKQAAEDNETDTKDPALGWIIAFLFVVSVFGLFLLSGASAEDFKLTYPSGTATAHLINSFHAPEGAKLAKKQVRELGKFFSFNFLWSFFQWFFKTEDYCGFSNFPTFGLKARDNMHVLYSSMIFNFRGILF</sequence>
<name>A0ABQ9N3J5_HEVBR</name>
<comment type="subcellular location">
    <subcellularLocation>
        <location evidence="1">Membrane</location>
        <topology evidence="1">Multi-pass membrane protein</topology>
    </subcellularLocation>
</comment>
<comment type="similarity">
    <text evidence="2">Belongs to the YSL (TC 2.A.67.2) family.</text>
</comment>
<keyword evidence="9" id="KW-1185">Reference proteome</keyword>
<keyword evidence="6 7" id="KW-0472">Membrane</keyword>
<evidence type="ECO:0000256" key="4">
    <source>
        <dbReference type="ARBA" id="ARBA00022692"/>
    </source>
</evidence>
<dbReference type="Proteomes" id="UP001174677">
    <property type="component" value="Chromosome 2"/>
</dbReference>
<evidence type="ECO:0000256" key="1">
    <source>
        <dbReference type="ARBA" id="ARBA00004141"/>
    </source>
</evidence>
<evidence type="ECO:0000256" key="7">
    <source>
        <dbReference type="SAM" id="Phobius"/>
    </source>
</evidence>
<proteinExistence type="inferred from homology"/>
<dbReference type="Pfam" id="PF03169">
    <property type="entry name" value="OPT"/>
    <property type="match status" value="1"/>
</dbReference>
<protein>
    <submittedName>
        <fullName evidence="8">Uncharacterized protein</fullName>
    </submittedName>
</protein>
<evidence type="ECO:0000256" key="5">
    <source>
        <dbReference type="ARBA" id="ARBA00022989"/>
    </source>
</evidence>
<reference evidence="8" key="1">
    <citation type="journal article" date="2023" name="Plant Biotechnol. J.">
        <title>Chromosome-level wild Hevea brasiliensis genome provides new tools for genomic-assisted breeding and valuable loci to elevate rubber yield.</title>
        <authorList>
            <person name="Cheng H."/>
            <person name="Song X."/>
            <person name="Hu Y."/>
            <person name="Wu T."/>
            <person name="Yang Q."/>
            <person name="An Z."/>
            <person name="Feng S."/>
            <person name="Deng Z."/>
            <person name="Wu W."/>
            <person name="Zeng X."/>
            <person name="Tu M."/>
            <person name="Wang X."/>
            <person name="Huang H."/>
        </authorList>
    </citation>
    <scope>NUCLEOTIDE SEQUENCE</scope>
    <source>
        <strain evidence="8">MT/VB/25A 57/8</strain>
    </source>
</reference>
<keyword evidence="5 7" id="KW-1133">Transmembrane helix</keyword>
<dbReference type="InterPro" id="IPR004813">
    <property type="entry name" value="OPT"/>
</dbReference>
<gene>
    <name evidence="8" type="ORF">P3X46_002365</name>
</gene>
<evidence type="ECO:0000256" key="2">
    <source>
        <dbReference type="ARBA" id="ARBA00010276"/>
    </source>
</evidence>
<feature type="transmembrane region" description="Helical" evidence="7">
    <location>
        <begin position="21"/>
        <end position="40"/>
    </location>
</feature>
<keyword evidence="4 7" id="KW-0812">Transmembrane</keyword>
<keyword evidence="3" id="KW-0813">Transport</keyword>
<dbReference type="PANTHER" id="PTHR31645:SF76">
    <property type="entry name" value="METAL-NICOTIANAMINE TRANSPORTER YSL8-RELATED"/>
    <property type="match status" value="1"/>
</dbReference>
<evidence type="ECO:0000313" key="9">
    <source>
        <dbReference type="Proteomes" id="UP001174677"/>
    </source>
</evidence>
<organism evidence="8 9">
    <name type="scientific">Hevea brasiliensis</name>
    <name type="common">Para rubber tree</name>
    <name type="synonym">Siphonia brasiliensis</name>
    <dbReference type="NCBI Taxonomy" id="3981"/>
    <lineage>
        <taxon>Eukaryota</taxon>
        <taxon>Viridiplantae</taxon>
        <taxon>Streptophyta</taxon>
        <taxon>Embryophyta</taxon>
        <taxon>Tracheophyta</taxon>
        <taxon>Spermatophyta</taxon>
        <taxon>Magnoliopsida</taxon>
        <taxon>eudicotyledons</taxon>
        <taxon>Gunneridae</taxon>
        <taxon>Pentapetalae</taxon>
        <taxon>rosids</taxon>
        <taxon>fabids</taxon>
        <taxon>Malpighiales</taxon>
        <taxon>Euphorbiaceae</taxon>
        <taxon>Crotonoideae</taxon>
        <taxon>Micrandreae</taxon>
        <taxon>Hevea</taxon>
    </lineage>
</organism>
<comment type="caution">
    <text evidence="8">The sequence shown here is derived from an EMBL/GenBank/DDBJ whole genome shotgun (WGS) entry which is preliminary data.</text>
</comment>
<evidence type="ECO:0000256" key="3">
    <source>
        <dbReference type="ARBA" id="ARBA00022448"/>
    </source>
</evidence>
<dbReference type="PANTHER" id="PTHR31645">
    <property type="entry name" value="OLIGOPEPTIDE TRANSPORTER YGL114W-RELATED"/>
    <property type="match status" value="1"/>
</dbReference>